<dbReference type="SUPFAM" id="SSF52833">
    <property type="entry name" value="Thioredoxin-like"/>
    <property type="match status" value="1"/>
</dbReference>
<dbReference type="EMBL" id="JAUUTY010000113">
    <property type="protein sequence ID" value="KAK1603155.1"/>
    <property type="molecule type" value="Genomic_DNA"/>
</dbReference>
<protein>
    <submittedName>
        <fullName evidence="1">Uncharacterized protein</fullName>
    </submittedName>
</protein>
<name>A0AAD8VFS4_LOLMU</name>
<evidence type="ECO:0000313" key="2">
    <source>
        <dbReference type="Proteomes" id="UP001231189"/>
    </source>
</evidence>
<accession>A0AAD8VFS4</accession>
<evidence type="ECO:0000313" key="1">
    <source>
        <dbReference type="EMBL" id="KAK1603155.1"/>
    </source>
</evidence>
<reference evidence="1" key="1">
    <citation type="submission" date="2023-07" db="EMBL/GenBank/DDBJ databases">
        <title>A chromosome-level genome assembly of Lolium multiflorum.</title>
        <authorList>
            <person name="Chen Y."/>
            <person name="Copetti D."/>
            <person name="Kolliker R."/>
            <person name="Studer B."/>
        </authorList>
    </citation>
    <scope>NUCLEOTIDE SEQUENCE</scope>
    <source>
        <strain evidence="1">02402/16</strain>
        <tissue evidence="1">Leaf</tissue>
    </source>
</reference>
<keyword evidence="2" id="KW-1185">Reference proteome</keyword>
<dbReference type="Gene3D" id="3.40.30.10">
    <property type="entry name" value="Glutaredoxin"/>
    <property type="match status" value="1"/>
</dbReference>
<organism evidence="1 2">
    <name type="scientific">Lolium multiflorum</name>
    <name type="common">Italian ryegrass</name>
    <name type="synonym">Lolium perenne subsp. multiflorum</name>
    <dbReference type="NCBI Taxonomy" id="4521"/>
    <lineage>
        <taxon>Eukaryota</taxon>
        <taxon>Viridiplantae</taxon>
        <taxon>Streptophyta</taxon>
        <taxon>Embryophyta</taxon>
        <taxon>Tracheophyta</taxon>
        <taxon>Spermatophyta</taxon>
        <taxon>Magnoliopsida</taxon>
        <taxon>Liliopsida</taxon>
        <taxon>Poales</taxon>
        <taxon>Poaceae</taxon>
        <taxon>BOP clade</taxon>
        <taxon>Pooideae</taxon>
        <taxon>Poodae</taxon>
        <taxon>Poeae</taxon>
        <taxon>Poeae Chloroplast Group 2 (Poeae type)</taxon>
        <taxon>Loliodinae</taxon>
        <taxon>Loliinae</taxon>
        <taxon>Lolium</taxon>
    </lineage>
</organism>
<dbReference type="AlphaFoldDB" id="A0AAD8VFS4"/>
<sequence>MLLAPVVFIGGKLVGGLERLMAKHIAGELVPVLKQAGALTPVLGEMSMLALNVRGHDLTRQQRIRRDLRHIGAYLDEEAGDARRSAPR</sequence>
<gene>
    <name evidence="1" type="ORF">QYE76_017419</name>
</gene>
<proteinExistence type="predicted"/>
<dbReference type="InterPro" id="IPR036249">
    <property type="entry name" value="Thioredoxin-like_sf"/>
</dbReference>
<comment type="caution">
    <text evidence="1">The sequence shown here is derived from an EMBL/GenBank/DDBJ whole genome shotgun (WGS) entry which is preliminary data.</text>
</comment>
<dbReference type="Proteomes" id="UP001231189">
    <property type="component" value="Unassembled WGS sequence"/>
</dbReference>
<dbReference type="PROSITE" id="PS51354">
    <property type="entry name" value="GLUTAREDOXIN_2"/>
    <property type="match status" value="1"/>
</dbReference>